<evidence type="ECO:0000313" key="2">
    <source>
        <dbReference type="Proteomes" id="UP000827976"/>
    </source>
</evidence>
<proteinExistence type="predicted"/>
<keyword evidence="1" id="KW-0378">Hydrolase</keyword>
<protein>
    <submittedName>
        <fullName evidence="1">Peptidase S10 serine carboxypeptidase protein</fullName>
        <ecNumber evidence="1">3.4.16.6</ecNumber>
    </submittedName>
</protein>
<dbReference type="Proteomes" id="UP000827976">
    <property type="component" value="Chromosome 18"/>
</dbReference>
<reference evidence="2" key="1">
    <citation type="journal article" date="2022" name="Nat. Commun.">
        <title>Chromosome evolution and the genetic basis of agronomically important traits in greater yam.</title>
        <authorList>
            <person name="Bredeson J.V."/>
            <person name="Lyons J.B."/>
            <person name="Oniyinde I.O."/>
            <person name="Okereke N.R."/>
            <person name="Kolade O."/>
            <person name="Nnabue I."/>
            <person name="Nwadili C.O."/>
            <person name="Hribova E."/>
            <person name="Parker M."/>
            <person name="Nwogha J."/>
            <person name="Shu S."/>
            <person name="Carlson J."/>
            <person name="Kariba R."/>
            <person name="Muthemba S."/>
            <person name="Knop K."/>
            <person name="Barton G.J."/>
            <person name="Sherwood A.V."/>
            <person name="Lopez-Montes A."/>
            <person name="Asiedu R."/>
            <person name="Jamnadass R."/>
            <person name="Muchugi A."/>
            <person name="Goodstein D."/>
            <person name="Egesi C.N."/>
            <person name="Featherston J."/>
            <person name="Asfaw A."/>
            <person name="Simpson G.G."/>
            <person name="Dolezel J."/>
            <person name="Hendre P.S."/>
            <person name="Van Deynze A."/>
            <person name="Kumar P.L."/>
            <person name="Obidiegwu J.E."/>
            <person name="Bhattacharjee R."/>
            <person name="Rokhsar D.S."/>
        </authorList>
    </citation>
    <scope>NUCLEOTIDE SEQUENCE [LARGE SCALE GENOMIC DNA]</scope>
    <source>
        <strain evidence="2">cv. TDa95/00328</strain>
    </source>
</reference>
<comment type="caution">
    <text evidence="1">The sequence shown here is derived from an EMBL/GenBank/DDBJ whole genome shotgun (WGS) entry which is preliminary data.</text>
</comment>
<dbReference type="EC" id="3.4.16.6" evidence="1"/>
<name>A0ACB7U7E4_DIOAL</name>
<evidence type="ECO:0000313" key="1">
    <source>
        <dbReference type="EMBL" id="KAH7656229.1"/>
    </source>
</evidence>
<gene>
    <name evidence="1" type="ORF">IHE45_18G063600</name>
</gene>
<dbReference type="EMBL" id="CM037028">
    <property type="protein sequence ID" value="KAH7656229.1"/>
    <property type="molecule type" value="Genomic_DNA"/>
</dbReference>
<sequence length="505" mass="57059">MKFSLPFFLFAFNHLFTPLVHGENEGERLLAMLIKKLEHKTSIYDAALNQNSAKDDEGTVYLSRQDGLKVADKITRLPGQPNDVKFDQYAGYVTVDPQVGRALFYYFVEAPKKSFGKDKKPLVLWLNGGPGCSSIGNGAMSELGPFLVKSDGKTLYENPHAWNNIANMLFLESPTGVGFSYSNVTSDYKNNGDKRTARDSYTFLINWLERFPEYKTRDFFITGESYAGHFIPQLANLILENNIKYKNLTTIKLKGIAIGNAYIETIENEQGLFDYLWLRSVIHNDTYYHIKSVCNITGQDYNGDDVCIKALEVADIEKGRISLYNIYAPICNSLQSDKNSLQQGNILKKGADPCSDHNVESYMNLPEVQTAFHANTTKLSHAWTQCSDLFKHDDWKDRPDSVLPEIKQAIDSKLRVWLYSGDFDAIVSVTATQYSLQNLGLPIETKWGPWYHKEQVGGYFMVYKGLTYAIVNGAGHMVPADQPERALELFRVFLEGKQLNTSSPP</sequence>
<keyword evidence="1" id="KW-0645">Protease</keyword>
<keyword evidence="2" id="KW-1185">Reference proteome</keyword>
<accession>A0ACB7U7E4</accession>
<organism evidence="1 2">
    <name type="scientific">Dioscorea alata</name>
    <name type="common">Purple yam</name>
    <dbReference type="NCBI Taxonomy" id="55571"/>
    <lineage>
        <taxon>Eukaryota</taxon>
        <taxon>Viridiplantae</taxon>
        <taxon>Streptophyta</taxon>
        <taxon>Embryophyta</taxon>
        <taxon>Tracheophyta</taxon>
        <taxon>Spermatophyta</taxon>
        <taxon>Magnoliopsida</taxon>
        <taxon>Liliopsida</taxon>
        <taxon>Dioscoreales</taxon>
        <taxon>Dioscoreaceae</taxon>
        <taxon>Dioscorea</taxon>
    </lineage>
</organism>
<keyword evidence="1" id="KW-0121">Carboxypeptidase</keyword>